<keyword evidence="5" id="KW-1185">Reference proteome</keyword>
<evidence type="ECO:0000313" key="5">
    <source>
        <dbReference type="Proteomes" id="UP000095287"/>
    </source>
</evidence>
<evidence type="ECO:0000259" key="4">
    <source>
        <dbReference type="Pfam" id="PF01466"/>
    </source>
</evidence>
<dbReference type="InterPro" id="IPR001232">
    <property type="entry name" value="SKP1-like"/>
</dbReference>
<comment type="function">
    <text evidence="3">Probable essential component of SCF (SKP1-CUL1-F-box protein) E3 ubiquitin-protein ligase complexes, which mediate the ubiquitination and subsequent proteasomal degradation of target proteins. Regulates cell proliferation during embryonic and larval development.</text>
</comment>
<proteinExistence type="inferred from homology"/>
<dbReference type="Pfam" id="PF01466">
    <property type="entry name" value="Skp1"/>
    <property type="match status" value="1"/>
</dbReference>
<dbReference type="Gene3D" id="3.30.710.10">
    <property type="entry name" value="Potassium Channel Kv1.1, Chain A"/>
    <property type="match status" value="1"/>
</dbReference>
<evidence type="ECO:0000256" key="3">
    <source>
        <dbReference type="PIRNR" id="PIRNR028729"/>
    </source>
</evidence>
<accession>A0A1I7Z4G7</accession>
<dbReference type="SUPFAM" id="SSF54695">
    <property type="entry name" value="POZ domain"/>
    <property type="match status" value="1"/>
</dbReference>
<dbReference type="InterPro" id="IPR016072">
    <property type="entry name" value="Skp1_comp_dimer"/>
</dbReference>
<dbReference type="AlphaFoldDB" id="A0A1I7Z4G7"/>
<dbReference type="SUPFAM" id="SSF81382">
    <property type="entry name" value="Skp1 dimerisation domain-like"/>
    <property type="match status" value="1"/>
</dbReference>
<evidence type="ECO:0000313" key="6">
    <source>
        <dbReference type="WBParaSite" id="L893_g22731.t1"/>
    </source>
</evidence>
<dbReference type="InterPro" id="IPR036296">
    <property type="entry name" value="SKP1-like_dim_sf"/>
</dbReference>
<evidence type="ECO:0000256" key="1">
    <source>
        <dbReference type="ARBA" id="ARBA00009993"/>
    </source>
</evidence>
<protein>
    <recommendedName>
        <fullName evidence="3">Skp1-related protein</fullName>
    </recommendedName>
</protein>
<evidence type="ECO:0000256" key="2">
    <source>
        <dbReference type="ARBA" id="ARBA00022786"/>
    </source>
</evidence>
<dbReference type="InterPro" id="IPR011333">
    <property type="entry name" value="SKP1/BTB/POZ_sf"/>
</dbReference>
<reference evidence="6" key="1">
    <citation type="submission" date="2016-11" db="UniProtKB">
        <authorList>
            <consortium name="WormBaseParasite"/>
        </authorList>
    </citation>
    <scope>IDENTIFICATION</scope>
</reference>
<dbReference type="WBParaSite" id="L893_g22731.t1">
    <property type="protein sequence ID" value="L893_g22731.t1"/>
    <property type="gene ID" value="L893_g22731"/>
</dbReference>
<comment type="pathway">
    <text evidence="3">Protein modification; protein ubiquitination.</text>
</comment>
<dbReference type="PIRSF" id="PIRSF028729">
    <property type="entry name" value="E3_ubiquit_lig_SCF_Skp"/>
    <property type="match status" value="1"/>
</dbReference>
<dbReference type="UniPathway" id="UPA00143"/>
<dbReference type="GO" id="GO:0016567">
    <property type="term" value="P:protein ubiquitination"/>
    <property type="evidence" value="ECO:0007669"/>
    <property type="project" value="UniProtKB-UniPathway"/>
</dbReference>
<dbReference type="SMART" id="SM00512">
    <property type="entry name" value="Skp1"/>
    <property type="match status" value="1"/>
</dbReference>
<organism evidence="5 6">
    <name type="scientific">Steinernema glaseri</name>
    <dbReference type="NCBI Taxonomy" id="37863"/>
    <lineage>
        <taxon>Eukaryota</taxon>
        <taxon>Metazoa</taxon>
        <taxon>Ecdysozoa</taxon>
        <taxon>Nematoda</taxon>
        <taxon>Chromadorea</taxon>
        <taxon>Rhabditida</taxon>
        <taxon>Tylenchina</taxon>
        <taxon>Panagrolaimomorpha</taxon>
        <taxon>Strongyloidoidea</taxon>
        <taxon>Steinernematidae</taxon>
        <taxon>Steinernema</taxon>
    </lineage>
</organism>
<sequence>MPRYVVVSNDGRRFRISPEALQLTELMALKDDASSATSNEADEPEQVELNAPVEGSTLQLLLEWCEHYRHPQQPPTIPDGDWGKMKISDWDTNFLRSLNNCELQQLTMAAKHLKVRPLLALCIRYIYTAYVRDQTVEKIRMFFGEVDDFSYEEKEYMRYEREWLNGNDVF</sequence>
<dbReference type="InterPro" id="IPR016897">
    <property type="entry name" value="SKP1"/>
</dbReference>
<comment type="similarity">
    <text evidence="1 3">Belongs to the SKP1 family.</text>
</comment>
<dbReference type="GO" id="GO:0006511">
    <property type="term" value="P:ubiquitin-dependent protein catabolic process"/>
    <property type="evidence" value="ECO:0007669"/>
    <property type="project" value="InterPro"/>
</dbReference>
<dbReference type="Proteomes" id="UP000095287">
    <property type="component" value="Unplaced"/>
</dbReference>
<keyword evidence="2 3" id="KW-0833">Ubl conjugation pathway</keyword>
<dbReference type="PANTHER" id="PTHR11165">
    <property type="entry name" value="SKP1"/>
    <property type="match status" value="1"/>
</dbReference>
<name>A0A1I7Z4G7_9BILA</name>
<feature type="domain" description="SKP1 component dimerisation" evidence="4">
    <location>
        <begin position="118"/>
        <end position="163"/>
    </location>
</feature>